<reference evidence="2 3" key="1">
    <citation type="submission" date="2016-10" db="EMBL/GenBank/DDBJ databases">
        <authorList>
            <person name="de Groot N.N."/>
        </authorList>
    </citation>
    <scope>NUCLEOTIDE SEQUENCE [LARGE SCALE GENOMIC DNA]</scope>
    <source>
        <strain evidence="2 3">CGMCC 4.5598</strain>
    </source>
</reference>
<keyword evidence="1" id="KW-0472">Membrane</keyword>
<keyword evidence="1" id="KW-0812">Transmembrane</keyword>
<sequence length="315" mass="34668">MGLLEEVGKKFAERWLTLLVLPGALFLCALYAAVSLDGFDFAALAREADRFDAKNRGDGFALLFLVVFGLLSAAAGLAVSALGTLVERLWLAERWTAWPVPLYRAALWRVTARARAWDAAFAAQEELRRRYLRGLIPGAEPSGVTERDVLRARARVTGKCPERPGRPTWMGSRIQAVTDRFWAECSLDLPSVWPSLWLFLPDTTRTELRQAREALTRAAALAAWAVPYLAAALWWWPALLLPPALAAAGWRRGRRAAEAYALLMEATVRLHGPGLAASLGLVQVGPLDTTLGERLTLVTQGRSYLLPLTESRPGE</sequence>
<dbReference type="OrthoDB" id="529448at2"/>
<dbReference type="EMBL" id="FOHX01000032">
    <property type="protein sequence ID" value="SEU47822.1"/>
    <property type="molecule type" value="Genomic_DNA"/>
</dbReference>
<feature type="transmembrane region" description="Helical" evidence="1">
    <location>
        <begin position="214"/>
        <end position="236"/>
    </location>
</feature>
<evidence type="ECO:0000313" key="3">
    <source>
        <dbReference type="Proteomes" id="UP000199361"/>
    </source>
</evidence>
<name>A0A1I0LWZ1_9ACTN</name>
<keyword evidence="1" id="KW-1133">Transmembrane helix</keyword>
<proteinExistence type="predicted"/>
<feature type="transmembrane region" description="Helical" evidence="1">
    <location>
        <begin position="15"/>
        <end position="34"/>
    </location>
</feature>
<evidence type="ECO:0000313" key="2">
    <source>
        <dbReference type="EMBL" id="SEU47822.1"/>
    </source>
</evidence>
<dbReference type="Proteomes" id="UP000199361">
    <property type="component" value="Unassembled WGS sequence"/>
</dbReference>
<evidence type="ECO:0000256" key="1">
    <source>
        <dbReference type="SAM" id="Phobius"/>
    </source>
</evidence>
<protein>
    <submittedName>
        <fullName evidence="2">Uncharacterized protein</fullName>
    </submittedName>
</protein>
<dbReference type="STRING" id="568860.SAMN05421811_13213"/>
<accession>A0A1I0LWZ1</accession>
<dbReference type="AlphaFoldDB" id="A0A1I0LWZ1"/>
<keyword evidence="3" id="KW-1185">Reference proteome</keyword>
<feature type="transmembrane region" description="Helical" evidence="1">
    <location>
        <begin position="60"/>
        <end position="86"/>
    </location>
</feature>
<gene>
    <name evidence="2" type="ORF">SAMN05421811_13213</name>
</gene>
<organism evidence="2 3">
    <name type="scientific">Nonomuraea wenchangensis</name>
    <dbReference type="NCBI Taxonomy" id="568860"/>
    <lineage>
        <taxon>Bacteria</taxon>
        <taxon>Bacillati</taxon>
        <taxon>Actinomycetota</taxon>
        <taxon>Actinomycetes</taxon>
        <taxon>Streptosporangiales</taxon>
        <taxon>Streptosporangiaceae</taxon>
        <taxon>Nonomuraea</taxon>
    </lineage>
</organism>
<dbReference type="RefSeq" id="WP_091094340.1">
    <property type="nucleotide sequence ID" value="NZ_FOHX01000032.1"/>
</dbReference>